<proteinExistence type="predicted"/>
<feature type="non-terminal residue" evidence="2">
    <location>
        <position position="185"/>
    </location>
</feature>
<dbReference type="EMBL" id="CADCTL010000198">
    <property type="protein sequence ID" value="CAA9265647.1"/>
    <property type="molecule type" value="Genomic_DNA"/>
</dbReference>
<reference evidence="2" key="1">
    <citation type="submission" date="2020-02" db="EMBL/GenBank/DDBJ databases">
        <authorList>
            <person name="Meier V. D."/>
        </authorList>
    </citation>
    <scope>NUCLEOTIDE SEQUENCE</scope>
    <source>
        <strain evidence="2">AVDCRST_MAG04</strain>
    </source>
</reference>
<accession>A0A6J4J1Y7</accession>
<name>A0A6J4J1Y7_9PROT</name>
<feature type="compositionally biased region" description="Gly residues" evidence="1">
    <location>
        <begin position="176"/>
        <end position="185"/>
    </location>
</feature>
<feature type="region of interest" description="Disordered" evidence="1">
    <location>
        <begin position="45"/>
        <end position="185"/>
    </location>
</feature>
<feature type="compositionally biased region" description="Basic and acidic residues" evidence="1">
    <location>
        <begin position="45"/>
        <end position="56"/>
    </location>
</feature>
<protein>
    <submittedName>
        <fullName evidence="2">FIG003437: hypothetical with DnaJ-like domain</fullName>
    </submittedName>
</protein>
<evidence type="ECO:0000313" key="2">
    <source>
        <dbReference type="EMBL" id="CAA9265647.1"/>
    </source>
</evidence>
<evidence type="ECO:0000256" key="1">
    <source>
        <dbReference type="SAM" id="MobiDB-lite"/>
    </source>
</evidence>
<organism evidence="2">
    <name type="scientific">uncultured Acetobacteraceae bacterium</name>
    <dbReference type="NCBI Taxonomy" id="169975"/>
    <lineage>
        <taxon>Bacteria</taxon>
        <taxon>Pseudomonadati</taxon>
        <taxon>Pseudomonadota</taxon>
        <taxon>Alphaproteobacteria</taxon>
        <taxon>Acetobacterales</taxon>
        <taxon>Acetobacteraceae</taxon>
        <taxon>environmental samples</taxon>
    </lineage>
</organism>
<feature type="non-terminal residue" evidence="2">
    <location>
        <position position="1"/>
    </location>
</feature>
<dbReference type="AlphaFoldDB" id="A0A6J4J1Y7"/>
<feature type="compositionally biased region" description="Low complexity" evidence="1">
    <location>
        <begin position="91"/>
        <end position="118"/>
    </location>
</feature>
<gene>
    <name evidence="2" type="ORF">AVDCRST_MAG04-2827</name>
</gene>
<sequence length="185" mass="18692">GGLRIRGRVSGAAVALQAERLPVVLPPARPGVQFFLGLLQRHVAAGDRSESAERQRVATSDLAARTPRRGAEAVAGDPAGSARRAARRATGRAPAGSAGAEAGGAARTARGAGRSGPRVAGGTPRDAQPLQGTGQAFPPGPEQRRPRRRGEAEGCQPRLQPAPPAARRAAARSGLGRDGGCGCAL</sequence>